<dbReference type="GO" id="GO:0140326">
    <property type="term" value="F:ATPase-coupled intramembrane lipid transporter activity"/>
    <property type="evidence" value="ECO:0007669"/>
    <property type="project" value="UniProtKB-EC"/>
</dbReference>
<accession>A0A1L7X4P7</accession>
<feature type="binding site" evidence="15">
    <location>
        <position position="604"/>
    </location>
    <ligand>
        <name>Mg(2+)</name>
        <dbReference type="ChEBI" id="CHEBI:18420"/>
    </ligand>
</feature>
<feature type="binding site" evidence="14">
    <location>
        <position position="606"/>
    </location>
    <ligand>
        <name>ATP</name>
        <dbReference type="ChEBI" id="CHEBI:30616"/>
    </ligand>
</feature>
<dbReference type="GO" id="GO:0016887">
    <property type="term" value="F:ATP hydrolysis activity"/>
    <property type="evidence" value="ECO:0007669"/>
    <property type="project" value="InterPro"/>
</dbReference>
<feature type="binding site" evidence="14">
    <location>
        <position position="875"/>
    </location>
    <ligand>
        <name>ATP</name>
        <dbReference type="ChEBI" id="CHEBI:30616"/>
    </ligand>
</feature>
<feature type="binding site" evidence="14">
    <location>
        <position position="956"/>
    </location>
    <ligand>
        <name>ATP</name>
        <dbReference type="ChEBI" id="CHEBI:30616"/>
    </ligand>
</feature>
<dbReference type="Pfam" id="PF16209">
    <property type="entry name" value="PhoLip_ATPase_N"/>
    <property type="match status" value="1"/>
</dbReference>
<evidence type="ECO:0000313" key="20">
    <source>
        <dbReference type="EMBL" id="CZR59967.1"/>
    </source>
</evidence>
<dbReference type="InterPro" id="IPR018303">
    <property type="entry name" value="ATPase_P-typ_P_site"/>
</dbReference>
<evidence type="ECO:0000256" key="10">
    <source>
        <dbReference type="ARBA" id="ARBA00023136"/>
    </source>
</evidence>
<dbReference type="SFLD" id="SFLDS00003">
    <property type="entry name" value="Haloacid_Dehalogenase"/>
    <property type="match status" value="1"/>
</dbReference>
<feature type="transmembrane region" description="Helical" evidence="16">
    <location>
        <begin position="1245"/>
        <end position="1265"/>
    </location>
</feature>
<dbReference type="OrthoDB" id="377733at2759"/>
<feature type="domain" description="P-type ATPase N-terminal" evidence="18">
    <location>
        <begin position="179"/>
        <end position="236"/>
    </location>
</feature>
<dbReference type="NCBIfam" id="TIGR01494">
    <property type="entry name" value="ATPase_P-type"/>
    <property type="match status" value="1"/>
</dbReference>
<feature type="binding site" evidence="14">
    <location>
        <position position="604"/>
    </location>
    <ligand>
        <name>ATP</name>
        <dbReference type="ChEBI" id="CHEBI:30616"/>
    </ligand>
</feature>
<feature type="binding site" evidence="15">
    <location>
        <position position="1075"/>
    </location>
    <ligand>
        <name>Mg(2+)</name>
        <dbReference type="ChEBI" id="CHEBI:18420"/>
    </ligand>
</feature>
<dbReference type="GO" id="GO:0005886">
    <property type="term" value="C:plasma membrane"/>
    <property type="evidence" value="ECO:0007669"/>
    <property type="project" value="TreeGrafter"/>
</dbReference>
<evidence type="ECO:0000256" key="12">
    <source>
        <dbReference type="ARBA" id="ARBA00049128"/>
    </source>
</evidence>
<keyword evidence="7 15" id="KW-0460">Magnesium</keyword>
<dbReference type="SUPFAM" id="SSF81653">
    <property type="entry name" value="Calcium ATPase, transduction domain A"/>
    <property type="match status" value="1"/>
</dbReference>
<evidence type="ECO:0000256" key="7">
    <source>
        <dbReference type="ARBA" id="ARBA00022842"/>
    </source>
</evidence>
<comment type="catalytic activity">
    <reaction evidence="11 16">
        <text>ATP + H2O + phospholipidSide 1 = ADP + phosphate + phospholipidSide 2.</text>
        <dbReference type="EC" id="7.6.2.1"/>
    </reaction>
</comment>
<dbReference type="InterPro" id="IPR036412">
    <property type="entry name" value="HAD-like_sf"/>
</dbReference>
<evidence type="ECO:0000256" key="13">
    <source>
        <dbReference type="PIRSR" id="PIRSR606539-1"/>
    </source>
</evidence>
<feature type="compositionally biased region" description="Basic and acidic residues" evidence="17">
    <location>
        <begin position="635"/>
        <end position="661"/>
    </location>
</feature>
<keyword evidence="5 14" id="KW-0547">Nucleotide-binding</keyword>
<feature type="region of interest" description="Disordered" evidence="17">
    <location>
        <begin position="72"/>
        <end position="93"/>
    </location>
</feature>
<protein>
    <recommendedName>
        <fullName evidence="16">Phospholipid-transporting ATPase</fullName>
        <ecNumber evidence="16">7.6.2.1</ecNumber>
    </recommendedName>
</protein>
<dbReference type="SFLD" id="SFLDG00002">
    <property type="entry name" value="C1.7:_P-type_atpase_like"/>
    <property type="match status" value="1"/>
</dbReference>
<dbReference type="NCBIfam" id="TIGR01652">
    <property type="entry name" value="ATPase-Plipid"/>
    <property type="match status" value="1"/>
</dbReference>
<evidence type="ECO:0000256" key="8">
    <source>
        <dbReference type="ARBA" id="ARBA00022967"/>
    </source>
</evidence>
<keyword evidence="3 16" id="KW-0812">Transmembrane</keyword>
<evidence type="ECO:0000259" key="19">
    <source>
        <dbReference type="Pfam" id="PF16212"/>
    </source>
</evidence>
<dbReference type="Proteomes" id="UP000184330">
    <property type="component" value="Unassembled WGS sequence"/>
</dbReference>
<dbReference type="GO" id="GO:0032456">
    <property type="term" value="P:endocytic recycling"/>
    <property type="evidence" value="ECO:0007669"/>
    <property type="project" value="TreeGrafter"/>
</dbReference>
<keyword evidence="8 16" id="KW-1278">Translocase</keyword>
<dbReference type="InterPro" id="IPR023214">
    <property type="entry name" value="HAD_sf"/>
</dbReference>
<comment type="subcellular location">
    <subcellularLocation>
        <location evidence="1 16">Membrane</location>
        <topology evidence="1 16">Multi-pass membrane protein</topology>
    </subcellularLocation>
</comment>
<dbReference type="GO" id="GO:0000287">
    <property type="term" value="F:magnesium ion binding"/>
    <property type="evidence" value="ECO:0007669"/>
    <property type="project" value="UniProtKB-UniRule"/>
</dbReference>
<dbReference type="Gene3D" id="2.70.150.10">
    <property type="entry name" value="Calcium-transporting ATPase, cytoplasmic transduction domain A"/>
    <property type="match status" value="1"/>
</dbReference>
<feature type="binding site" evidence="14">
    <location>
        <position position="1074"/>
    </location>
    <ligand>
        <name>ATP</name>
        <dbReference type="ChEBI" id="CHEBI:30616"/>
    </ligand>
</feature>
<feature type="transmembrane region" description="Helical" evidence="16">
    <location>
        <begin position="496"/>
        <end position="519"/>
    </location>
</feature>
<dbReference type="Pfam" id="PF16212">
    <property type="entry name" value="PhoLip_ATPase_C"/>
    <property type="match status" value="1"/>
</dbReference>
<dbReference type="SFLD" id="SFLDF00027">
    <property type="entry name" value="p-type_atpase"/>
    <property type="match status" value="1"/>
</dbReference>
<feature type="compositionally biased region" description="Basic and acidic residues" evidence="17">
    <location>
        <begin position="15"/>
        <end position="29"/>
    </location>
</feature>
<name>A0A1L7X4P7_9HELO</name>
<feature type="binding site" evidence="15">
    <location>
        <position position="606"/>
    </location>
    <ligand>
        <name>Mg(2+)</name>
        <dbReference type="ChEBI" id="CHEBI:18420"/>
    </ligand>
</feature>
<gene>
    <name evidence="20" type="ORF">PAC_09862</name>
</gene>
<evidence type="ECO:0000256" key="14">
    <source>
        <dbReference type="PIRSR" id="PIRSR606539-2"/>
    </source>
</evidence>
<dbReference type="PROSITE" id="PS00154">
    <property type="entry name" value="ATPASE_E1_E2"/>
    <property type="match status" value="1"/>
</dbReference>
<keyword evidence="9 16" id="KW-1133">Transmembrane helix</keyword>
<evidence type="ECO:0000256" key="17">
    <source>
        <dbReference type="SAM" id="MobiDB-lite"/>
    </source>
</evidence>
<dbReference type="InterPro" id="IPR023298">
    <property type="entry name" value="ATPase_P-typ_TM_dom_sf"/>
</dbReference>
<keyword evidence="6 14" id="KW-0067">ATP-binding</keyword>
<dbReference type="SUPFAM" id="SSF81665">
    <property type="entry name" value="Calcium ATPase, transmembrane domain M"/>
    <property type="match status" value="1"/>
</dbReference>
<dbReference type="PANTHER" id="PTHR24092">
    <property type="entry name" value="PROBABLE PHOSPHOLIPID-TRANSPORTING ATPASE"/>
    <property type="match status" value="1"/>
</dbReference>
<dbReference type="FunFam" id="3.40.50.1000:FF:000084">
    <property type="entry name" value="Phospholipid-transporting ATPase"/>
    <property type="match status" value="1"/>
</dbReference>
<dbReference type="Gene3D" id="3.40.50.1000">
    <property type="entry name" value="HAD superfamily/HAD-like"/>
    <property type="match status" value="1"/>
</dbReference>
<feature type="binding site" evidence="14">
    <location>
        <position position="1075"/>
    </location>
    <ligand>
        <name>ATP</name>
        <dbReference type="ChEBI" id="CHEBI:30616"/>
    </ligand>
</feature>
<evidence type="ECO:0000256" key="16">
    <source>
        <dbReference type="RuleBase" id="RU362033"/>
    </source>
</evidence>
<dbReference type="GO" id="GO:0006892">
    <property type="term" value="P:post-Golgi vesicle-mediated transport"/>
    <property type="evidence" value="ECO:0007669"/>
    <property type="project" value="TreeGrafter"/>
</dbReference>
<evidence type="ECO:0000256" key="11">
    <source>
        <dbReference type="ARBA" id="ARBA00034036"/>
    </source>
</evidence>
<feature type="active site" description="4-aspartylphosphate intermediate" evidence="13">
    <location>
        <position position="604"/>
    </location>
</feature>
<dbReference type="InterPro" id="IPR023299">
    <property type="entry name" value="ATPase_P-typ_cyto_dom_N"/>
</dbReference>
<dbReference type="InterPro" id="IPR032631">
    <property type="entry name" value="P-type_ATPase_N"/>
</dbReference>
<evidence type="ECO:0000256" key="2">
    <source>
        <dbReference type="ARBA" id="ARBA00008109"/>
    </source>
</evidence>
<dbReference type="InterPro" id="IPR044492">
    <property type="entry name" value="P_typ_ATPase_HD_dom"/>
</dbReference>
<comment type="similarity">
    <text evidence="2 16">Belongs to the cation transport ATPase (P-type) (TC 3.A.3) family. Type IV subfamily.</text>
</comment>
<feature type="transmembrane region" description="Helical" evidence="16">
    <location>
        <begin position="1277"/>
        <end position="1298"/>
    </location>
</feature>
<evidence type="ECO:0000256" key="6">
    <source>
        <dbReference type="ARBA" id="ARBA00022840"/>
    </source>
</evidence>
<dbReference type="FunFam" id="3.40.50.1000:FF:000001">
    <property type="entry name" value="Phospholipid-transporting ATPase IC"/>
    <property type="match status" value="1"/>
</dbReference>
<evidence type="ECO:0000313" key="21">
    <source>
        <dbReference type="Proteomes" id="UP000184330"/>
    </source>
</evidence>
<dbReference type="PRINTS" id="PR00119">
    <property type="entry name" value="CATATPASE"/>
</dbReference>
<feature type="binding site" evidence="14">
    <location>
        <position position="957"/>
    </location>
    <ligand>
        <name>ATP</name>
        <dbReference type="ChEBI" id="CHEBI:30616"/>
    </ligand>
</feature>
<feature type="region of interest" description="Disordered" evidence="17">
    <location>
        <begin position="634"/>
        <end position="695"/>
    </location>
</feature>
<sequence>MMGGANEQSTGSPRNDLERGDWESLDFARPEISMGRQRVDSSTSRTAFFSKRKRTLSYPDEIELAEELGTRDYSGGEGKRSGTDLAVAGERSDEKEVATEVGSCVLERGNATPPRAFTVINYNSWAQWHQHQVIQKASSWYKEYILHGILRQRPLAPSKDGRHIELDASRNTPLIDERRGHPYIDNHIRSSRYTILSFFPAQLWFQFTKLANFYFLVTGIIQLIPGLSTTGTYTTILPLLFFLSFSILREGYDDFRRYRLDKTENRRPARVLLGYRPGGTQTLVDLSIRGLVKAYWSNIRSRYRKRDEEVILETAPATPYGKEFSATSTTVNSEEPDSNHWAVVRWVDLRVGDIIELCRDEQVPADIVLLSAEGRNGVAYVETMALDGETNLKSRQPPSILAKRCSSLTDISTCRAHFVVEDPNLDLYEFNGKVTVDGETVPLTLANVIYRGSTLRNTTRAIGMAINTGEECKIRMNANKNPQAKAPAIQKMTNHVVFYLAALVILLSIGCSAGYLIWTKVYERKAWYLADSHIRFADIFIAFAIMYNNLIPLALYVSLEIVKFCQFWLLQDVEMYDEVSNTPFVSNTQTIYENLGQISYIFSDKTGTLTENVMRFRKMSVAGRIWVHNADIEPDERGSGSRSKERETLSQEEIRATDRATLKTSSPEYANIRSRSRSPNPTASDIIQPSPSATNYERDITDVQQHLRAYPNPEYTDKVRMFLLSLALCHTCFPEVNSDGKLSFQAASPDEQALVEAARDLGYVVRARDEHSITLSVPSAESADTMPETYQILDVIEFSTNRKRMSIVVRFPDGRICLFCKGADSIMQPRFRHRSRATPLNQATGTEDVLYELDGEEVFKRCHEHIDYFASEGLRTLVYGHRFIDESEYGSWSSIYHAATTSLSNRQDMIDAAGELVEKDLTLGGATAIEDKLQKGVPKTIKRLQKANIKIWMLTGDKRETAINIAHSAHICKPDSKFIILDDENLSPIDAQITSAISELATSTMSHFVIVIDGQTLMSVENNQPLAATFYSFLLSARSVIVCRASPSQKASMVRSIRQLQPDKLTLAIGDGGNDIAMITEAHVGIGISGKEGLQAARVADFSIAQFRFLARLLLVHGHWNYIRTAKFILYTFWKEMLFYSIQCLYQRWNGYTGTSLFESVSLTVWNTLFTSLCVIVPGIWEKDLSAEILLERPELYRVGQDAREFNLRSYIWWMGMAAFEAVIAYFMAYGLYGGDMMRNDQGLWAFGDLLFSICVVFINTKLLFLSYHHLTWIPVAALLATIAGWWAFNLLLSIVYVRSPGPYYVRDAFINHFGLDLSWWATLAIVVAALLTIEVTVEVVRRRCWPTEVDLWQEREAERARAKKES</sequence>
<comment type="catalytic activity">
    <reaction evidence="12">
        <text>a 1,2-diacyl-sn-glycero-3-phosphoethanolamine(out) + ATP + H2O = a 1,2-diacyl-sn-glycero-3-phosphoethanolamine(in) + ADP + phosphate + H(+)</text>
        <dbReference type="Rhea" id="RHEA:66132"/>
        <dbReference type="ChEBI" id="CHEBI:15377"/>
        <dbReference type="ChEBI" id="CHEBI:15378"/>
        <dbReference type="ChEBI" id="CHEBI:30616"/>
        <dbReference type="ChEBI" id="CHEBI:43474"/>
        <dbReference type="ChEBI" id="CHEBI:64612"/>
        <dbReference type="ChEBI" id="CHEBI:456216"/>
    </reaction>
    <physiologicalReaction direction="left-to-right" evidence="12">
        <dbReference type="Rhea" id="RHEA:66133"/>
    </physiologicalReaction>
</comment>
<dbReference type="EC" id="7.6.2.1" evidence="16"/>
<dbReference type="GO" id="GO:0045332">
    <property type="term" value="P:phospholipid translocation"/>
    <property type="evidence" value="ECO:0007669"/>
    <property type="project" value="TreeGrafter"/>
</dbReference>
<keyword evidence="10 16" id="KW-0472">Membrane</keyword>
<feature type="compositionally biased region" description="Polar residues" evidence="17">
    <location>
        <begin position="677"/>
        <end position="695"/>
    </location>
</feature>
<reference evidence="20 21" key="1">
    <citation type="submission" date="2016-03" db="EMBL/GenBank/DDBJ databases">
        <authorList>
            <person name="Ploux O."/>
        </authorList>
    </citation>
    <scope>NUCLEOTIDE SEQUENCE [LARGE SCALE GENOMIC DNA]</scope>
    <source>
        <strain evidence="20 21">UAMH 11012</strain>
    </source>
</reference>
<dbReference type="SUPFAM" id="SSF81660">
    <property type="entry name" value="Metal cation-transporting ATPase, ATP-binding domain N"/>
    <property type="match status" value="1"/>
</dbReference>
<dbReference type="Pfam" id="PF13246">
    <property type="entry name" value="Cation_ATPase"/>
    <property type="match status" value="1"/>
</dbReference>
<feature type="transmembrane region" description="Helical" evidence="16">
    <location>
        <begin position="1318"/>
        <end position="1338"/>
    </location>
</feature>
<feature type="binding site" evidence="14">
    <location>
        <position position="751"/>
    </location>
    <ligand>
        <name>ATP</name>
        <dbReference type="ChEBI" id="CHEBI:30616"/>
    </ligand>
</feature>
<keyword evidence="4 15" id="KW-0479">Metal-binding</keyword>
<feature type="transmembrane region" description="Helical" evidence="16">
    <location>
        <begin position="1211"/>
        <end position="1233"/>
    </location>
</feature>
<dbReference type="InterPro" id="IPR006539">
    <property type="entry name" value="P-type_ATPase_IV"/>
</dbReference>
<evidence type="ECO:0000259" key="18">
    <source>
        <dbReference type="Pfam" id="PF16209"/>
    </source>
</evidence>
<feature type="transmembrane region" description="Helical" evidence="16">
    <location>
        <begin position="539"/>
        <end position="559"/>
    </location>
</feature>
<feature type="binding site" evidence="14">
    <location>
        <position position="798"/>
    </location>
    <ligand>
        <name>ATP</name>
        <dbReference type="ChEBI" id="CHEBI:30616"/>
    </ligand>
</feature>
<comment type="cofactor">
    <cofactor evidence="15">
        <name>Mg(2+)</name>
        <dbReference type="ChEBI" id="CHEBI:18420"/>
    </cofactor>
</comment>
<dbReference type="SUPFAM" id="SSF56784">
    <property type="entry name" value="HAD-like"/>
    <property type="match status" value="1"/>
</dbReference>
<dbReference type="InterPro" id="IPR001757">
    <property type="entry name" value="P_typ_ATPase"/>
</dbReference>
<evidence type="ECO:0000256" key="4">
    <source>
        <dbReference type="ARBA" id="ARBA00022723"/>
    </source>
</evidence>
<dbReference type="EMBL" id="FJOG01000015">
    <property type="protein sequence ID" value="CZR59967.1"/>
    <property type="molecule type" value="Genomic_DNA"/>
</dbReference>
<feature type="domain" description="P-type ATPase C-terminal" evidence="19">
    <location>
        <begin position="1097"/>
        <end position="1348"/>
    </location>
</feature>
<feature type="compositionally biased region" description="Polar residues" evidence="17">
    <location>
        <begin position="1"/>
        <end position="13"/>
    </location>
</feature>
<feature type="binding site" evidence="14">
    <location>
        <position position="1044"/>
    </location>
    <ligand>
        <name>ATP</name>
        <dbReference type="ChEBI" id="CHEBI:30616"/>
    </ligand>
</feature>
<dbReference type="PANTHER" id="PTHR24092:SF174">
    <property type="entry name" value="PHOSPHOLIPID-TRANSPORTING ATPASE DNF3-RELATED"/>
    <property type="match status" value="1"/>
</dbReference>
<feature type="region of interest" description="Disordered" evidence="17">
    <location>
        <begin position="1"/>
        <end position="46"/>
    </location>
</feature>
<feature type="transmembrane region" description="Helical" evidence="16">
    <location>
        <begin position="203"/>
        <end position="224"/>
    </location>
</feature>
<evidence type="ECO:0000256" key="5">
    <source>
        <dbReference type="ARBA" id="ARBA00022741"/>
    </source>
</evidence>
<proteinExistence type="inferred from homology"/>
<dbReference type="GO" id="GO:0005524">
    <property type="term" value="F:ATP binding"/>
    <property type="evidence" value="ECO:0007669"/>
    <property type="project" value="UniProtKB-UniRule"/>
</dbReference>
<evidence type="ECO:0000256" key="9">
    <source>
        <dbReference type="ARBA" id="ARBA00022989"/>
    </source>
</evidence>
<evidence type="ECO:0000256" key="15">
    <source>
        <dbReference type="PIRSR" id="PIRSR606539-3"/>
    </source>
</evidence>
<feature type="binding site" evidence="14">
    <location>
        <position position="1050"/>
    </location>
    <ligand>
        <name>ATP</name>
        <dbReference type="ChEBI" id="CHEBI:30616"/>
    </ligand>
</feature>
<dbReference type="InterPro" id="IPR032630">
    <property type="entry name" value="P_typ_ATPase_c"/>
</dbReference>
<dbReference type="InterPro" id="IPR008250">
    <property type="entry name" value="ATPase_P-typ_transduc_dom_A_sf"/>
</dbReference>
<dbReference type="Gene3D" id="3.40.1110.10">
    <property type="entry name" value="Calcium-transporting ATPase, cytoplasmic domain N"/>
    <property type="match status" value="1"/>
</dbReference>
<dbReference type="STRING" id="576137.A0A1L7X4P7"/>
<feature type="binding site" evidence="15">
    <location>
        <position position="1071"/>
    </location>
    <ligand>
        <name>Mg(2+)</name>
        <dbReference type="ChEBI" id="CHEBI:18420"/>
    </ligand>
</feature>
<evidence type="ECO:0000256" key="1">
    <source>
        <dbReference type="ARBA" id="ARBA00004141"/>
    </source>
</evidence>
<evidence type="ECO:0000256" key="3">
    <source>
        <dbReference type="ARBA" id="ARBA00022692"/>
    </source>
</evidence>
<feature type="binding site" evidence="14">
    <location>
        <position position="605"/>
    </location>
    <ligand>
        <name>ATP</name>
        <dbReference type="ChEBI" id="CHEBI:30616"/>
    </ligand>
</feature>
<dbReference type="GO" id="GO:0005802">
    <property type="term" value="C:trans-Golgi network"/>
    <property type="evidence" value="ECO:0007669"/>
    <property type="project" value="TreeGrafter"/>
</dbReference>
<feature type="binding site" evidence="14">
    <location>
        <position position="955"/>
    </location>
    <ligand>
        <name>ATP</name>
        <dbReference type="ChEBI" id="CHEBI:30616"/>
    </ligand>
</feature>
<keyword evidence="21" id="KW-1185">Reference proteome</keyword>
<organism evidence="20 21">
    <name type="scientific">Phialocephala subalpina</name>
    <dbReference type="NCBI Taxonomy" id="576137"/>
    <lineage>
        <taxon>Eukaryota</taxon>
        <taxon>Fungi</taxon>
        <taxon>Dikarya</taxon>
        <taxon>Ascomycota</taxon>
        <taxon>Pezizomycotina</taxon>
        <taxon>Leotiomycetes</taxon>
        <taxon>Helotiales</taxon>
        <taxon>Mollisiaceae</taxon>
        <taxon>Phialocephala</taxon>
        <taxon>Phialocephala fortinii species complex</taxon>
    </lineage>
</organism>
<feature type="binding site" evidence="14">
    <location>
        <position position="821"/>
    </location>
    <ligand>
        <name>ATP</name>
        <dbReference type="ChEBI" id="CHEBI:30616"/>
    </ligand>
</feature>